<dbReference type="CDD" id="cd02440">
    <property type="entry name" value="AdoMet_MTases"/>
    <property type="match status" value="1"/>
</dbReference>
<dbReference type="AlphaFoldDB" id="A0A6S6TSQ5"/>
<dbReference type="InterPro" id="IPR041698">
    <property type="entry name" value="Methyltransf_25"/>
</dbReference>
<protein>
    <recommendedName>
        <fullName evidence="2">Methyltransferase domain-containing protein</fullName>
    </recommendedName>
</protein>
<dbReference type="Gene3D" id="3.40.50.150">
    <property type="entry name" value="Vaccinia Virus protein VP39"/>
    <property type="match status" value="1"/>
</dbReference>
<reference evidence="3" key="1">
    <citation type="submission" date="2020-01" db="EMBL/GenBank/DDBJ databases">
        <authorList>
            <person name="Meier V. D."/>
            <person name="Meier V D."/>
        </authorList>
    </citation>
    <scope>NUCLEOTIDE SEQUENCE</scope>
    <source>
        <strain evidence="3">HLG_WM_MAG_03</strain>
    </source>
</reference>
<evidence type="ECO:0000256" key="1">
    <source>
        <dbReference type="ARBA" id="ARBA00022679"/>
    </source>
</evidence>
<dbReference type="GO" id="GO:0016740">
    <property type="term" value="F:transferase activity"/>
    <property type="evidence" value="ECO:0007669"/>
    <property type="project" value="UniProtKB-KW"/>
</dbReference>
<dbReference type="Pfam" id="PF13649">
    <property type="entry name" value="Methyltransf_25"/>
    <property type="match status" value="1"/>
</dbReference>
<feature type="domain" description="Methyltransferase" evidence="2">
    <location>
        <begin position="61"/>
        <end position="150"/>
    </location>
</feature>
<keyword evidence="1" id="KW-0808">Transferase</keyword>
<dbReference type="InterPro" id="IPR029063">
    <property type="entry name" value="SAM-dependent_MTases_sf"/>
</dbReference>
<proteinExistence type="predicted"/>
<dbReference type="EMBL" id="CACVAR010000298">
    <property type="protein sequence ID" value="CAA6819103.1"/>
    <property type="molecule type" value="Genomic_DNA"/>
</dbReference>
<accession>A0A6S6TSQ5</accession>
<gene>
    <name evidence="3" type="ORF">HELGO_WM20740</name>
</gene>
<dbReference type="SUPFAM" id="SSF53335">
    <property type="entry name" value="S-adenosyl-L-methionine-dependent methyltransferases"/>
    <property type="match status" value="1"/>
</dbReference>
<organism evidence="3">
    <name type="scientific">uncultured Sulfurovum sp</name>
    <dbReference type="NCBI Taxonomy" id="269237"/>
    <lineage>
        <taxon>Bacteria</taxon>
        <taxon>Pseudomonadati</taxon>
        <taxon>Campylobacterota</taxon>
        <taxon>Epsilonproteobacteria</taxon>
        <taxon>Campylobacterales</taxon>
        <taxon>Sulfurovaceae</taxon>
        <taxon>Sulfurovum</taxon>
        <taxon>environmental samples</taxon>
    </lineage>
</organism>
<name>A0A6S6TSQ5_9BACT</name>
<sequence length="250" mass="29598">MNEEQINQDEEYDFPYHYIPSFRADFIHSLSWGWSKNYTSAIEFVLKEVEKELENTSTLFDIGCGDGRLTRELNIEFSELKIMGVDYSSKAIALAKAMNPNMQFLNADITTKEFDLKCDALTLIEVFEHIPLDFCNDFVEALSQMLNRNGVIFLTVPSTNMEVSYKHSQHFTLALLEEYFGKYFHVEDMKYIQRGSFFLKLIYKFTHNSFYILNHKGLNNFLYNLYKKRYFDANENNAERIYVKLRKKEK</sequence>
<evidence type="ECO:0000313" key="3">
    <source>
        <dbReference type="EMBL" id="CAA6819103.1"/>
    </source>
</evidence>
<evidence type="ECO:0000259" key="2">
    <source>
        <dbReference type="Pfam" id="PF13649"/>
    </source>
</evidence>
<dbReference type="PANTHER" id="PTHR43861">
    <property type="entry name" value="TRANS-ACONITATE 2-METHYLTRANSFERASE-RELATED"/>
    <property type="match status" value="1"/>
</dbReference>